<organism evidence="8 9">
    <name type="scientific">Desulfofundulus thermosubterraneus DSM 16057</name>
    <dbReference type="NCBI Taxonomy" id="1121432"/>
    <lineage>
        <taxon>Bacteria</taxon>
        <taxon>Bacillati</taxon>
        <taxon>Bacillota</taxon>
        <taxon>Clostridia</taxon>
        <taxon>Eubacteriales</taxon>
        <taxon>Peptococcaceae</taxon>
        <taxon>Desulfofundulus</taxon>
    </lineage>
</organism>
<comment type="subcellular location">
    <subcellularLocation>
        <location evidence="1">Cell membrane</location>
        <topology evidence="1">Multi-pass membrane protein</topology>
    </subcellularLocation>
</comment>
<feature type="transmembrane region" description="Helical" evidence="6">
    <location>
        <begin position="277"/>
        <end position="296"/>
    </location>
</feature>
<reference evidence="9" key="1">
    <citation type="submission" date="2016-11" db="EMBL/GenBank/DDBJ databases">
        <authorList>
            <person name="Varghese N."/>
            <person name="Submissions S."/>
        </authorList>
    </citation>
    <scope>NUCLEOTIDE SEQUENCE [LARGE SCALE GENOMIC DNA]</scope>
    <source>
        <strain evidence="9">DSM 16057</strain>
    </source>
</reference>
<evidence type="ECO:0000313" key="8">
    <source>
        <dbReference type="EMBL" id="SHJ43819.1"/>
    </source>
</evidence>
<evidence type="ECO:0000256" key="2">
    <source>
        <dbReference type="ARBA" id="ARBA00022475"/>
    </source>
</evidence>
<proteinExistence type="predicted"/>
<evidence type="ECO:0000259" key="7">
    <source>
        <dbReference type="Pfam" id="PF00482"/>
    </source>
</evidence>
<evidence type="ECO:0000313" key="9">
    <source>
        <dbReference type="Proteomes" id="UP000184529"/>
    </source>
</evidence>
<dbReference type="RefSeq" id="WP_072870158.1">
    <property type="nucleotide sequence ID" value="NZ_FQZM01000034.1"/>
</dbReference>
<feature type="transmembrane region" description="Helical" evidence="6">
    <location>
        <begin position="96"/>
        <end position="115"/>
    </location>
</feature>
<accession>A0A1M6JAU1</accession>
<protein>
    <submittedName>
        <fullName evidence="8">Flp pilus assembly protein TadB</fullName>
    </submittedName>
</protein>
<keyword evidence="2" id="KW-1003">Cell membrane</keyword>
<evidence type="ECO:0000256" key="6">
    <source>
        <dbReference type="SAM" id="Phobius"/>
    </source>
</evidence>
<evidence type="ECO:0000256" key="4">
    <source>
        <dbReference type="ARBA" id="ARBA00022989"/>
    </source>
</evidence>
<keyword evidence="5 6" id="KW-0472">Membrane</keyword>
<sequence length="302" mass="32878">MIAGAALIFAAAGFFAVLALLVGVEERRLIVLKKVERDLLRPREHNEDVFYLSGLEGLLEKERQRLAGLEMKPQDFLLFKTAVAVAAVVLGAVSGWLIPGIAAALLSVYAANFIIDRFREARRRQIESPAFLDMLYDMAATMRVVPRFEDALKDARTRIPDGRLAAEIDRVLNAIKGSSVEEALFDFAERSGSPLVRAWADNIMFARRAGADMADVCLKTAEKVRERLRFAREIRASASGAKATAAGIAGILGLSVAMQVSSGQMADVLASPAGRTVVGLAVLVMVAGSFWIWSIIEREVEM</sequence>
<dbReference type="AlphaFoldDB" id="A0A1M6JAU1"/>
<dbReference type="PANTHER" id="PTHR35007:SF1">
    <property type="entry name" value="PILUS ASSEMBLY PROTEIN"/>
    <property type="match status" value="1"/>
</dbReference>
<name>A0A1M6JAU1_9FIRM</name>
<dbReference type="InterPro" id="IPR018076">
    <property type="entry name" value="T2SS_GspF_dom"/>
</dbReference>
<keyword evidence="3 6" id="KW-0812">Transmembrane</keyword>
<dbReference type="STRING" id="1121432.SAMN02745219_02562"/>
<dbReference type="EMBL" id="FQZM01000034">
    <property type="protein sequence ID" value="SHJ43819.1"/>
    <property type="molecule type" value="Genomic_DNA"/>
</dbReference>
<dbReference type="Pfam" id="PF00482">
    <property type="entry name" value="T2SSF"/>
    <property type="match status" value="1"/>
</dbReference>
<evidence type="ECO:0000256" key="1">
    <source>
        <dbReference type="ARBA" id="ARBA00004651"/>
    </source>
</evidence>
<feature type="transmembrane region" description="Helical" evidence="6">
    <location>
        <begin position="236"/>
        <end position="257"/>
    </location>
</feature>
<dbReference type="OrthoDB" id="1727007at2"/>
<keyword evidence="4 6" id="KW-1133">Transmembrane helix</keyword>
<feature type="domain" description="Type II secretion system protein GspF" evidence="7">
    <location>
        <begin position="147"/>
        <end position="258"/>
    </location>
</feature>
<keyword evidence="9" id="KW-1185">Reference proteome</keyword>
<evidence type="ECO:0000256" key="5">
    <source>
        <dbReference type="ARBA" id="ARBA00023136"/>
    </source>
</evidence>
<gene>
    <name evidence="8" type="ORF">SAMN02745219_02562</name>
</gene>
<dbReference type="GO" id="GO:0005886">
    <property type="term" value="C:plasma membrane"/>
    <property type="evidence" value="ECO:0007669"/>
    <property type="project" value="UniProtKB-SubCell"/>
</dbReference>
<evidence type="ECO:0000256" key="3">
    <source>
        <dbReference type="ARBA" id="ARBA00022692"/>
    </source>
</evidence>
<dbReference type="Proteomes" id="UP000184529">
    <property type="component" value="Unassembled WGS sequence"/>
</dbReference>
<feature type="transmembrane region" description="Helical" evidence="6">
    <location>
        <begin position="6"/>
        <end position="24"/>
    </location>
</feature>
<dbReference type="PANTHER" id="PTHR35007">
    <property type="entry name" value="INTEGRAL MEMBRANE PROTEIN-RELATED"/>
    <property type="match status" value="1"/>
</dbReference>